<evidence type="ECO:0000313" key="3">
    <source>
        <dbReference type="Proteomes" id="UP001367676"/>
    </source>
</evidence>
<sequence length="134" mass="14989">MCSAYAKCDVCDWGATQQSAIRIVESLPSRRREGRGYQCWCRCWCRCRWLAGGAGRAVSHVEKGPAAACVRRESETAYGGRRGRGEWKKQLSRRHSHSNSHSHSHDPNPNPNPDHEDDDDDCDAITHPPYSGPA</sequence>
<feature type="region of interest" description="Disordered" evidence="1">
    <location>
        <begin position="75"/>
        <end position="134"/>
    </location>
</feature>
<protein>
    <submittedName>
        <fullName evidence="2">Uncharacterized protein</fullName>
    </submittedName>
</protein>
<dbReference type="EMBL" id="JBBCAQ010000013">
    <property type="protein sequence ID" value="KAK7600723.1"/>
    <property type="molecule type" value="Genomic_DNA"/>
</dbReference>
<keyword evidence="3" id="KW-1185">Reference proteome</keyword>
<dbReference type="AlphaFoldDB" id="A0AAN9Y5P6"/>
<dbReference type="Proteomes" id="UP001367676">
    <property type="component" value="Unassembled WGS sequence"/>
</dbReference>
<name>A0AAN9Y5P6_9HEMI</name>
<organism evidence="2 3">
    <name type="scientific">Parthenolecanium corni</name>
    <dbReference type="NCBI Taxonomy" id="536013"/>
    <lineage>
        <taxon>Eukaryota</taxon>
        <taxon>Metazoa</taxon>
        <taxon>Ecdysozoa</taxon>
        <taxon>Arthropoda</taxon>
        <taxon>Hexapoda</taxon>
        <taxon>Insecta</taxon>
        <taxon>Pterygota</taxon>
        <taxon>Neoptera</taxon>
        <taxon>Paraneoptera</taxon>
        <taxon>Hemiptera</taxon>
        <taxon>Sternorrhyncha</taxon>
        <taxon>Coccoidea</taxon>
        <taxon>Coccidae</taxon>
        <taxon>Parthenolecanium</taxon>
    </lineage>
</organism>
<accession>A0AAN9Y5P6</accession>
<evidence type="ECO:0000256" key="1">
    <source>
        <dbReference type="SAM" id="MobiDB-lite"/>
    </source>
</evidence>
<gene>
    <name evidence="2" type="ORF">V9T40_009861</name>
</gene>
<feature type="compositionally biased region" description="Basic residues" evidence="1">
    <location>
        <begin position="90"/>
        <end position="102"/>
    </location>
</feature>
<proteinExistence type="predicted"/>
<comment type="caution">
    <text evidence="2">The sequence shown here is derived from an EMBL/GenBank/DDBJ whole genome shotgun (WGS) entry which is preliminary data.</text>
</comment>
<evidence type="ECO:0000313" key="2">
    <source>
        <dbReference type="EMBL" id="KAK7600723.1"/>
    </source>
</evidence>
<reference evidence="2 3" key="1">
    <citation type="submission" date="2024-03" db="EMBL/GenBank/DDBJ databases">
        <title>Adaptation during the transition from Ophiocordyceps entomopathogen to insect associate is accompanied by gene loss and intensified selection.</title>
        <authorList>
            <person name="Ward C.M."/>
            <person name="Onetto C.A."/>
            <person name="Borneman A.R."/>
        </authorList>
    </citation>
    <scope>NUCLEOTIDE SEQUENCE [LARGE SCALE GENOMIC DNA]</scope>
    <source>
        <strain evidence="2">AWRI1</strain>
        <tissue evidence="2">Single Adult Female</tissue>
    </source>
</reference>